<dbReference type="HOGENOM" id="CLU_1293364_0_0_10"/>
<dbReference type="Pfam" id="PF02511">
    <property type="entry name" value="Thy1"/>
    <property type="match status" value="1"/>
</dbReference>
<dbReference type="PROSITE" id="PS51331">
    <property type="entry name" value="THYX"/>
    <property type="match status" value="1"/>
</dbReference>
<dbReference type="GO" id="GO:0006231">
    <property type="term" value="P:dTMP biosynthetic process"/>
    <property type="evidence" value="ECO:0007669"/>
    <property type="project" value="UniProtKB-UniRule"/>
</dbReference>
<dbReference type="SUPFAM" id="SSF69796">
    <property type="entry name" value="Thymidylate synthase-complementing protein Thy1"/>
    <property type="match status" value="1"/>
</dbReference>
<gene>
    <name evidence="2" type="ordered locus">Plut_0366</name>
</gene>
<keyword evidence="3" id="KW-1185">Reference proteome</keyword>
<dbReference type="CDD" id="cd20175">
    <property type="entry name" value="ThyX"/>
    <property type="match status" value="1"/>
</dbReference>
<dbReference type="Proteomes" id="UP000002709">
    <property type="component" value="Chromosome"/>
</dbReference>
<dbReference type="Gene3D" id="3.30.1360.170">
    <property type="match status" value="1"/>
</dbReference>
<dbReference type="EMBL" id="CP000096">
    <property type="protein sequence ID" value="ABB23254.1"/>
    <property type="molecule type" value="Genomic_DNA"/>
</dbReference>
<name>Q3B5X7_CHLL3</name>
<dbReference type="EC" id="2.1.1.148" evidence="1"/>
<dbReference type="KEGG" id="plt:Plut_0366"/>
<keyword evidence="2" id="KW-0808">Transferase</keyword>
<dbReference type="InterPro" id="IPR003669">
    <property type="entry name" value="Thymidylate_synthase_ThyX"/>
</dbReference>
<dbReference type="GO" id="GO:0070402">
    <property type="term" value="F:NADPH binding"/>
    <property type="evidence" value="ECO:0007669"/>
    <property type="project" value="TreeGrafter"/>
</dbReference>
<dbReference type="PANTHER" id="PTHR34934">
    <property type="entry name" value="FLAVIN-DEPENDENT THYMIDYLATE SYNTHASE"/>
    <property type="match status" value="1"/>
</dbReference>
<dbReference type="eggNOG" id="COG1351">
    <property type="taxonomic scope" value="Bacteria"/>
</dbReference>
<dbReference type="AlphaFoldDB" id="Q3B5X7"/>
<evidence type="ECO:0000256" key="1">
    <source>
        <dbReference type="NCBIfam" id="TIGR02170"/>
    </source>
</evidence>
<evidence type="ECO:0000313" key="3">
    <source>
        <dbReference type="Proteomes" id="UP000002709"/>
    </source>
</evidence>
<dbReference type="NCBIfam" id="TIGR02170">
    <property type="entry name" value="thyX"/>
    <property type="match status" value="1"/>
</dbReference>
<dbReference type="InterPro" id="IPR036098">
    <property type="entry name" value="Thymidylate_synthase_ThyX_sf"/>
</dbReference>
<keyword evidence="2" id="KW-0489">Methyltransferase</keyword>
<dbReference type="GO" id="GO:0032259">
    <property type="term" value="P:methylation"/>
    <property type="evidence" value="ECO:0007669"/>
    <property type="project" value="UniProtKB-KW"/>
</dbReference>
<dbReference type="PANTHER" id="PTHR34934:SF1">
    <property type="entry name" value="FLAVIN-DEPENDENT THYMIDYLATE SYNTHASE"/>
    <property type="match status" value="1"/>
</dbReference>
<protein>
    <recommendedName>
        <fullName evidence="1">FAD-dependent thymidylate synthase</fullName>
        <ecNumber evidence="1">2.1.1.148</ecNumber>
    </recommendedName>
</protein>
<dbReference type="GO" id="GO:0050660">
    <property type="term" value="F:flavin adenine dinucleotide binding"/>
    <property type="evidence" value="ECO:0007669"/>
    <property type="project" value="UniProtKB-UniRule"/>
</dbReference>
<sequence>MPELEGTGCRCIFRFLNHSSRPPMQVRLIALTAPQINIEGQSLTAEGLMAYCARVSSPHQESADYEKLLAYCIAHKHWSIFEMADMTVEIVTSRAISPQILRHRSFTFQEFSMRYSKAQAIERYTPRRQDSKNRQNSLDDLPPETVAWFDEAQERVATESMALYEAALEKGIAKECARAMLPLATQTKLYMKGSIRSWIHYLEVRTDPATQKEHRDIALEIRKIFVERFPVTASALGWS</sequence>
<dbReference type="GO" id="GO:0050797">
    <property type="term" value="F:thymidylate synthase (FAD) activity"/>
    <property type="evidence" value="ECO:0007669"/>
    <property type="project" value="UniProtKB-UniRule"/>
</dbReference>
<reference evidence="3" key="1">
    <citation type="submission" date="2005-08" db="EMBL/GenBank/DDBJ databases">
        <title>Complete sequence of Pelodictyon luteolum DSM 273.</title>
        <authorList>
            <consortium name="US DOE Joint Genome Institute"/>
            <person name="Copeland A."/>
            <person name="Lucas S."/>
            <person name="Lapidus A."/>
            <person name="Barry K."/>
            <person name="Detter J.C."/>
            <person name="Glavina T."/>
            <person name="Hammon N."/>
            <person name="Israni S."/>
            <person name="Pitluck S."/>
            <person name="Bryant D."/>
            <person name="Schmutz J."/>
            <person name="Larimer F."/>
            <person name="Land M."/>
            <person name="Kyrpides N."/>
            <person name="Ivanova N."/>
            <person name="Richardson P."/>
        </authorList>
    </citation>
    <scope>NUCLEOTIDE SEQUENCE [LARGE SCALE GENOMIC DNA]</scope>
    <source>
        <strain evidence="3">DSM 273 / BCRC 81028 / 2530</strain>
    </source>
</reference>
<proteinExistence type="predicted"/>
<dbReference type="Gene3D" id="1.20.5.3070">
    <property type="match status" value="1"/>
</dbReference>
<accession>Q3B5X7</accession>
<dbReference type="STRING" id="319225.Plut_0366"/>
<dbReference type="GO" id="GO:0004799">
    <property type="term" value="F:thymidylate synthase activity"/>
    <property type="evidence" value="ECO:0007669"/>
    <property type="project" value="TreeGrafter"/>
</dbReference>
<organism evidence="2 3">
    <name type="scientific">Chlorobium luteolum (strain DSM 273 / BCRC 81028 / 2530)</name>
    <name type="common">Pelodictyon luteolum</name>
    <dbReference type="NCBI Taxonomy" id="319225"/>
    <lineage>
        <taxon>Bacteria</taxon>
        <taxon>Pseudomonadati</taxon>
        <taxon>Chlorobiota</taxon>
        <taxon>Chlorobiia</taxon>
        <taxon>Chlorobiales</taxon>
        <taxon>Chlorobiaceae</taxon>
        <taxon>Chlorobium/Pelodictyon group</taxon>
        <taxon>Pelodictyon</taxon>
    </lineage>
</organism>
<evidence type="ECO:0000313" key="2">
    <source>
        <dbReference type="EMBL" id="ABB23254.1"/>
    </source>
</evidence>